<evidence type="ECO:0000313" key="2">
    <source>
        <dbReference type="EMBL" id="QEE08715.1"/>
    </source>
</evidence>
<dbReference type="InterPro" id="IPR011083">
    <property type="entry name" value="Phage_tail_collar_dom"/>
</dbReference>
<sequence>MSTIYDWSLRAADNTRCDASIDWSEGQHPSSVNKSARVMMQRVKEYLSDTGGALEGIVTNDHVQQTSTIRLQSQSQFLEYKNGIVLRFMATGRNVGASTMFLNALDGKPVYKATELGVGPLLGGELQEGCVYTVVSCEDYWHLVNPTPMPREEESSLYPTGFIGTFGMRDVPKDWLICDGKAYLRRDYRDLFETIGTVWGEGDSVTTFNVPDFRGMFLRGVDGGSNRDPNRRFGSIQTDLIQSHQHEGQALSMPHFTSNENFWDGNTTEVLGYRLGLFGGGALANFMGIERDNLGSHVATPYSFDETQEVILESTGEGETRPVNVSVLFAIKT</sequence>
<organism evidence="2 3">
    <name type="scientific">Bartonella kosoyi</name>
    <dbReference type="NCBI Taxonomy" id="2133959"/>
    <lineage>
        <taxon>Bacteria</taxon>
        <taxon>Pseudomonadati</taxon>
        <taxon>Pseudomonadota</taxon>
        <taxon>Alphaproteobacteria</taxon>
        <taxon>Hyphomicrobiales</taxon>
        <taxon>Bartonellaceae</taxon>
        <taxon>Bartonella</taxon>
    </lineage>
</organism>
<feature type="domain" description="Phage tail collar" evidence="1">
    <location>
        <begin position="161"/>
        <end position="217"/>
    </location>
</feature>
<evidence type="ECO:0000259" key="1">
    <source>
        <dbReference type="Pfam" id="PF07484"/>
    </source>
</evidence>
<name>A0A5B9CWH0_9HYPH</name>
<evidence type="ECO:0000313" key="3">
    <source>
        <dbReference type="Proteomes" id="UP000321940"/>
    </source>
</evidence>
<proteinExistence type="predicted"/>
<dbReference type="KEGG" id="bky:D1093_03470"/>
<gene>
    <name evidence="2" type="ORF">D1093_03470</name>
</gene>
<dbReference type="SUPFAM" id="SSF88874">
    <property type="entry name" value="Receptor-binding domain of short tail fibre protein gp12"/>
    <property type="match status" value="1"/>
</dbReference>
<dbReference type="Pfam" id="PF07484">
    <property type="entry name" value="Collar"/>
    <property type="match status" value="1"/>
</dbReference>
<accession>A0A5B9CWH0</accession>
<keyword evidence="3" id="KW-1185">Reference proteome</keyword>
<protein>
    <submittedName>
        <fullName evidence="2">Phage protein</fullName>
    </submittedName>
</protein>
<dbReference type="EMBL" id="CP031843">
    <property type="protein sequence ID" value="QEE08715.1"/>
    <property type="molecule type" value="Genomic_DNA"/>
</dbReference>
<dbReference type="InterPro" id="IPR037053">
    <property type="entry name" value="Phage_tail_collar_dom_sf"/>
</dbReference>
<dbReference type="AlphaFoldDB" id="A0A5B9CWH0"/>
<dbReference type="RefSeq" id="WP_120100694.1">
    <property type="nucleotide sequence ID" value="NZ_CP031843.2"/>
</dbReference>
<dbReference type="Gene3D" id="3.90.1340.10">
    <property type="entry name" value="Phage tail collar domain"/>
    <property type="match status" value="1"/>
</dbReference>
<dbReference type="Proteomes" id="UP000321940">
    <property type="component" value="Chromosome"/>
</dbReference>
<reference evidence="2 3" key="1">
    <citation type="journal article" date="2020" name="Int. J. Syst. Evol. Microbiol.">
        <title>Bartonella kosoyi sp. nov. and Bartonella krasnovii sp. nov., two novel species closely related to the zoonotic Bartonella elizabethae, isolated from black rats and wild desert rodent-fleas.</title>
        <authorList>
            <person name="Gutierrez R."/>
            <person name="Shalit T."/>
            <person name="Markus B."/>
            <person name="Yuan C."/>
            <person name="Nachum-Biala Y."/>
            <person name="Elad D."/>
            <person name="Harrus S."/>
        </authorList>
    </citation>
    <scope>NUCLEOTIDE SEQUENCE [LARGE SCALE GENOMIC DNA]</scope>
    <source>
        <strain evidence="2 3">Tel Aviv</strain>
    </source>
</reference>